<dbReference type="EMBL" id="JAUSUR010000010">
    <property type="protein sequence ID" value="MDQ0363223.1"/>
    <property type="molecule type" value="Genomic_DNA"/>
</dbReference>
<evidence type="ECO:0000313" key="2">
    <source>
        <dbReference type="Proteomes" id="UP001230220"/>
    </source>
</evidence>
<gene>
    <name evidence="1" type="ORF">J2S15_003984</name>
</gene>
<name>A0ABU0E8K2_9FIRM</name>
<organism evidence="1 2">
    <name type="scientific">Breznakia pachnodae</name>
    <dbReference type="NCBI Taxonomy" id="265178"/>
    <lineage>
        <taxon>Bacteria</taxon>
        <taxon>Bacillati</taxon>
        <taxon>Bacillota</taxon>
        <taxon>Erysipelotrichia</taxon>
        <taxon>Erysipelotrichales</taxon>
        <taxon>Erysipelotrichaceae</taxon>
        <taxon>Breznakia</taxon>
    </lineage>
</organism>
<dbReference type="RefSeq" id="WP_307412014.1">
    <property type="nucleotide sequence ID" value="NZ_JAUSUR010000010.1"/>
</dbReference>
<sequence length="79" mass="9236">MKNINKSKQDFNQELFETSLSHATEVIKCIKKEESGCRFRLETCVNKETVKVYVIDHNQIIRIVTIDGPQIDNKEIVRK</sequence>
<dbReference type="Proteomes" id="UP001230220">
    <property type="component" value="Unassembled WGS sequence"/>
</dbReference>
<evidence type="ECO:0000313" key="1">
    <source>
        <dbReference type="EMBL" id="MDQ0363223.1"/>
    </source>
</evidence>
<keyword evidence="2" id="KW-1185">Reference proteome</keyword>
<protein>
    <submittedName>
        <fullName evidence="1">FlaG/YvyC family protein</fullName>
    </submittedName>
</protein>
<reference evidence="1 2" key="1">
    <citation type="submission" date="2023-07" db="EMBL/GenBank/DDBJ databases">
        <title>Genomic Encyclopedia of Type Strains, Phase IV (KMG-IV): sequencing the most valuable type-strain genomes for metagenomic binning, comparative biology and taxonomic classification.</title>
        <authorList>
            <person name="Goeker M."/>
        </authorList>
    </citation>
    <scope>NUCLEOTIDE SEQUENCE [LARGE SCALE GENOMIC DNA]</scope>
    <source>
        <strain evidence="1 2">DSM 16784</strain>
    </source>
</reference>
<comment type="caution">
    <text evidence="1">The sequence shown here is derived from an EMBL/GenBank/DDBJ whole genome shotgun (WGS) entry which is preliminary data.</text>
</comment>
<accession>A0ABU0E8K2</accession>
<proteinExistence type="predicted"/>